<sequence>MASSKSSPPGFVFSILIIISFFNFVTCNNQHILSSCNFDAIYQLGDSIADTGNDVQDNPLSKFARLPYGETFKKATGRCSDGLLMIDYIALSAGIPFLDPYLNKDGLFDYGLNFAFAGATAMSAEDLAKWNVSFVPTSISLSRQLDYCFKKNGKALFMVGEIGGNDYNYAFWQGKTIEEVKTMVPEVVETIKQATKRVIGYGATRLVVPGNFPIGCFPVYLTKYQTNDSTAYDELHCLKELNNFSIYHNYLLQQAIAELKEEHPDETCFDPISLQKACCGIGGDYNYGLSSWCGDPKVPVCENPNERLSWDGVHLTQRAYELMETWLVRDIYPKLQCEYIVSYSSAV</sequence>
<evidence type="ECO:0000256" key="4">
    <source>
        <dbReference type="ARBA" id="ARBA00023180"/>
    </source>
</evidence>
<keyword evidence="3" id="KW-0378">Hydrolase</keyword>
<evidence type="ECO:0000256" key="2">
    <source>
        <dbReference type="ARBA" id="ARBA00022729"/>
    </source>
</evidence>
<dbReference type="RefSeq" id="XP_040965709.1">
    <property type="nucleotide sequence ID" value="XM_041109775.1"/>
</dbReference>
<comment type="similarity">
    <text evidence="1">Belongs to the 'GDSL' lipolytic enzyme family.</text>
</comment>
<protein>
    <submittedName>
        <fullName evidence="7">Acetylajmalan esterase</fullName>
    </submittedName>
</protein>
<evidence type="ECO:0000313" key="6">
    <source>
        <dbReference type="Proteomes" id="UP000818029"/>
    </source>
</evidence>
<dbReference type="Pfam" id="PF00657">
    <property type="entry name" value="Lipase_GDSL"/>
    <property type="match status" value="1"/>
</dbReference>
<reference evidence="7" key="2">
    <citation type="submission" date="2025-08" db="UniProtKB">
        <authorList>
            <consortium name="RefSeq"/>
        </authorList>
    </citation>
    <scope>IDENTIFICATION</scope>
</reference>
<evidence type="ECO:0000256" key="3">
    <source>
        <dbReference type="ARBA" id="ARBA00022801"/>
    </source>
</evidence>
<keyword evidence="2 5" id="KW-0732">Signal</keyword>
<keyword evidence="4" id="KW-0325">Glycoprotein</keyword>
<proteinExistence type="inferred from homology"/>
<evidence type="ECO:0000256" key="5">
    <source>
        <dbReference type="SAM" id="SignalP"/>
    </source>
</evidence>
<dbReference type="PANTHER" id="PTHR22835">
    <property type="entry name" value="ZINC FINGER FYVE DOMAIN CONTAINING PROTEIN"/>
    <property type="match status" value="1"/>
</dbReference>
<feature type="chain" id="PRO_5045507549" evidence="5">
    <location>
        <begin position="28"/>
        <end position="347"/>
    </location>
</feature>
<dbReference type="Gene3D" id="3.40.50.1110">
    <property type="entry name" value="SGNH hydrolase"/>
    <property type="match status" value="1"/>
</dbReference>
<dbReference type="PANTHER" id="PTHR22835:SF515">
    <property type="entry name" value="ACETYLAJMALAN ESTERASE-LIKE"/>
    <property type="match status" value="1"/>
</dbReference>
<dbReference type="CDD" id="cd01837">
    <property type="entry name" value="SGNH_plant_lipase_like"/>
    <property type="match status" value="1"/>
</dbReference>
<evidence type="ECO:0000313" key="7">
    <source>
        <dbReference type="RefSeq" id="XP_040965709.1"/>
    </source>
</evidence>
<name>A0ABM3BF68_GOSHI</name>
<gene>
    <name evidence="7" type="primary">LOC107940469</name>
</gene>
<evidence type="ECO:0000256" key="1">
    <source>
        <dbReference type="ARBA" id="ARBA00008668"/>
    </source>
</evidence>
<dbReference type="InterPro" id="IPR036514">
    <property type="entry name" value="SGNH_hydro_sf"/>
</dbReference>
<accession>A0ABM3BF68</accession>
<reference evidence="6" key="1">
    <citation type="journal article" date="2020" name="Nat. Genet.">
        <title>Genomic diversifications of five Gossypium allopolyploid species and their impact on cotton improvement.</title>
        <authorList>
            <person name="Chen Z.J."/>
            <person name="Sreedasyam A."/>
            <person name="Ando A."/>
            <person name="Song Q."/>
            <person name="De Santiago L.M."/>
            <person name="Hulse-Kemp A.M."/>
            <person name="Ding M."/>
            <person name="Ye W."/>
            <person name="Kirkbride R.C."/>
            <person name="Jenkins J."/>
            <person name="Plott C."/>
            <person name="Lovell J."/>
            <person name="Lin Y.M."/>
            <person name="Vaughn R."/>
            <person name="Liu B."/>
            <person name="Simpson S."/>
            <person name="Scheffler B.E."/>
            <person name="Wen L."/>
            <person name="Saski C.A."/>
            <person name="Grover C.E."/>
            <person name="Hu G."/>
            <person name="Conover J.L."/>
            <person name="Carlson J.W."/>
            <person name="Shu S."/>
            <person name="Boston L.B."/>
            <person name="Williams M."/>
            <person name="Peterson D.G."/>
            <person name="McGee K."/>
            <person name="Jones D.C."/>
            <person name="Wendel J.F."/>
            <person name="Stelly D.M."/>
            <person name="Grimwood J."/>
            <person name="Schmutz J."/>
        </authorList>
    </citation>
    <scope>NUCLEOTIDE SEQUENCE [LARGE SCALE GENOMIC DNA]</scope>
    <source>
        <strain evidence="6">cv. TM-1</strain>
    </source>
</reference>
<feature type="signal peptide" evidence="5">
    <location>
        <begin position="1"/>
        <end position="27"/>
    </location>
</feature>
<organism evidence="6 7">
    <name type="scientific">Gossypium hirsutum</name>
    <name type="common">Upland cotton</name>
    <name type="synonym">Gossypium mexicanum</name>
    <dbReference type="NCBI Taxonomy" id="3635"/>
    <lineage>
        <taxon>Eukaryota</taxon>
        <taxon>Viridiplantae</taxon>
        <taxon>Streptophyta</taxon>
        <taxon>Embryophyta</taxon>
        <taxon>Tracheophyta</taxon>
        <taxon>Spermatophyta</taxon>
        <taxon>Magnoliopsida</taxon>
        <taxon>eudicotyledons</taxon>
        <taxon>Gunneridae</taxon>
        <taxon>Pentapetalae</taxon>
        <taxon>rosids</taxon>
        <taxon>malvids</taxon>
        <taxon>Malvales</taxon>
        <taxon>Malvaceae</taxon>
        <taxon>Malvoideae</taxon>
        <taxon>Gossypium</taxon>
    </lineage>
</organism>
<dbReference type="InterPro" id="IPR035669">
    <property type="entry name" value="SGNH_plant_lipase-like"/>
</dbReference>
<dbReference type="SUPFAM" id="SSF52266">
    <property type="entry name" value="SGNH hydrolase"/>
    <property type="match status" value="1"/>
</dbReference>
<dbReference type="InterPro" id="IPR001087">
    <property type="entry name" value="GDSL"/>
</dbReference>
<keyword evidence="6" id="KW-1185">Reference proteome</keyword>
<dbReference type="Proteomes" id="UP000818029">
    <property type="component" value="Chromosome D13"/>
</dbReference>
<dbReference type="GeneID" id="107940469"/>